<keyword evidence="6" id="KW-0808">Transferase</keyword>
<dbReference type="Gene3D" id="6.10.340.10">
    <property type="match status" value="1"/>
</dbReference>
<dbReference type="InterPro" id="IPR005467">
    <property type="entry name" value="His_kinase_dom"/>
</dbReference>
<organism evidence="16 17">
    <name type="scientific">Paenibacillus baimaensis</name>
    <dbReference type="NCBI Taxonomy" id="2982185"/>
    <lineage>
        <taxon>Bacteria</taxon>
        <taxon>Bacillati</taxon>
        <taxon>Bacillota</taxon>
        <taxon>Bacilli</taxon>
        <taxon>Bacillales</taxon>
        <taxon>Paenibacillaceae</taxon>
        <taxon>Paenibacillus</taxon>
    </lineage>
</organism>
<dbReference type="SMART" id="SM00387">
    <property type="entry name" value="HATPase_c"/>
    <property type="match status" value="1"/>
</dbReference>
<keyword evidence="17" id="KW-1185">Reference proteome</keyword>
<dbReference type="PANTHER" id="PTHR34220">
    <property type="entry name" value="SENSOR HISTIDINE KINASE YPDA"/>
    <property type="match status" value="1"/>
</dbReference>
<accession>A0ABT2UID0</accession>
<sequence>MKAVTPLLKGLSSVLPSSFKGRLYIMLFVCSFVPLLLIGGLSVYSISSILNNKIDKGLLNHLNQVMINLQKTLDYLDYSSQQFTTNGLIGKDLNQILLTDDLTETMPLHNEMKKNINLLNFTNPTIGLTMFYDKKSKQVLFSNLLTSDLDLERLPTLTRTNGAVYYGPHKTHYKYNDENMVFSISRKFDISGGNPLTSEVIIYTETNFKIFQQILNTTQYGMSAFHLLLDEDGKILYSDNNDLFLAGSMYKEKEQDRFRVFSDTNSHGWTLVLYIDRQAYNMELVRWLVAFFVVIMISVSISIFMAVKILNYVYNPLLNIKKGMVLVASNKMDSELSRSGLDEFDYIIEQFNSMNYKIKELILRVEQQEIRKRETEVAKLMAQINPHFLYNTLNTVQWLARMKGETEIDRFVALFTNVLNYNLTKEGLIVSIREEVEVLKNYIELQKIRYDYLFDVRLTVDEQTWGDRVPRFLLQPIVENSLYHGLRDEGGIIEVTVRRTEDHQLLILVRDNGYGMSEDKIKQLLSGENRSQTGMGIGLSYVDMTIQSNYGSKGRMEIESVQGSGTTVQIIIPLTGEGIHHD</sequence>
<evidence type="ECO:0000256" key="9">
    <source>
        <dbReference type="ARBA" id="ARBA00022777"/>
    </source>
</evidence>
<keyword evidence="7 14" id="KW-0812">Transmembrane</keyword>
<evidence type="ECO:0000256" key="13">
    <source>
        <dbReference type="ARBA" id="ARBA00023136"/>
    </source>
</evidence>
<keyword evidence="5" id="KW-0597">Phosphoprotein</keyword>
<evidence type="ECO:0000313" key="17">
    <source>
        <dbReference type="Proteomes" id="UP001652445"/>
    </source>
</evidence>
<keyword evidence="10" id="KW-0067">ATP-binding</keyword>
<evidence type="ECO:0000256" key="3">
    <source>
        <dbReference type="ARBA" id="ARBA00012438"/>
    </source>
</evidence>
<evidence type="ECO:0000256" key="1">
    <source>
        <dbReference type="ARBA" id="ARBA00000085"/>
    </source>
</evidence>
<dbReference type="RefSeq" id="WP_262685543.1">
    <property type="nucleotide sequence ID" value="NZ_JAOQIO010000084.1"/>
</dbReference>
<dbReference type="Proteomes" id="UP001652445">
    <property type="component" value="Unassembled WGS sequence"/>
</dbReference>
<keyword evidence="13 14" id="KW-0472">Membrane</keyword>
<keyword evidence="12" id="KW-0902">Two-component regulatory system</keyword>
<dbReference type="PANTHER" id="PTHR34220:SF11">
    <property type="entry name" value="SENSOR PROTEIN KINASE HPTS"/>
    <property type="match status" value="1"/>
</dbReference>
<evidence type="ECO:0000256" key="7">
    <source>
        <dbReference type="ARBA" id="ARBA00022692"/>
    </source>
</evidence>
<dbReference type="InterPro" id="IPR004358">
    <property type="entry name" value="Sig_transdc_His_kin-like_C"/>
</dbReference>
<comment type="caution">
    <text evidence="16">The sequence shown here is derived from an EMBL/GenBank/DDBJ whole genome shotgun (WGS) entry which is preliminary data.</text>
</comment>
<name>A0ABT2UID0_9BACL</name>
<dbReference type="Gene3D" id="3.30.565.10">
    <property type="entry name" value="Histidine kinase-like ATPase, C-terminal domain"/>
    <property type="match status" value="1"/>
</dbReference>
<evidence type="ECO:0000256" key="11">
    <source>
        <dbReference type="ARBA" id="ARBA00022989"/>
    </source>
</evidence>
<evidence type="ECO:0000256" key="10">
    <source>
        <dbReference type="ARBA" id="ARBA00022840"/>
    </source>
</evidence>
<keyword evidence="8" id="KW-0547">Nucleotide-binding</keyword>
<comment type="catalytic activity">
    <reaction evidence="1">
        <text>ATP + protein L-histidine = ADP + protein N-phospho-L-histidine.</text>
        <dbReference type="EC" id="2.7.13.3"/>
    </reaction>
</comment>
<protein>
    <recommendedName>
        <fullName evidence="3">histidine kinase</fullName>
        <ecNumber evidence="3">2.7.13.3</ecNumber>
    </recommendedName>
</protein>
<reference evidence="16 17" key="1">
    <citation type="submission" date="2022-09" db="EMBL/GenBank/DDBJ databases">
        <authorList>
            <person name="Han X.L."/>
            <person name="Wang Q."/>
            <person name="Lu T."/>
        </authorList>
    </citation>
    <scope>NUCLEOTIDE SEQUENCE [LARGE SCALE GENOMIC DNA]</scope>
    <source>
        <strain evidence="16 17">WQ 127069</strain>
    </source>
</reference>
<evidence type="ECO:0000256" key="8">
    <source>
        <dbReference type="ARBA" id="ARBA00022741"/>
    </source>
</evidence>
<dbReference type="EMBL" id="JAOQIO010000084">
    <property type="protein sequence ID" value="MCU6794380.1"/>
    <property type="molecule type" value="Genomic_DNA"/>
</dbReference>
<dbReference type="Pfam" id="PF02518">
    <property type="entry name" value="HATPase_c"/>
    <property type="match status" value="1"/>
</dbReference>
<keyword evidence="4" id="KW-1003">Cell membrane</keyword>
<dbReference type="PRINTS" id="PR00344">
    <property type="entry name" value="BCTRLSENSOR"/>
</dbReference>
<evidence type="ECO:0000256" key="5">
    <source>
        <dbReference type="ARBA" id="ARBA00022553"/>
    </source>
</evidence>
<evidence type="ECO:0000313" key="16">
    <source>
        <dbReference type="EMBL" id="MCU6794380.1"/>
    </source>
</evidence>
<dbReference type="PROSITE" id="PS50109">
    <property type="entry name" value="HIS_KIN"/>
    <property type="match status" value="1"/>
</dbReference>
<evidence type="ECO:0000256" key="2">
    <source>
        <dbReference type="ARBA" id="ARBA00004651"/>
    </source>
</evidence>
<evidence type="ECO:0000256" key="12">
    <source>
        <dbReference type="ARBA" id="ARBA00023012"/>
    </source>
</evidence>
<keyword evidence="9 16" id="KW-0418">Kinase</keyword>
<keyword evidence="11 14" id="KW-1133">Transmembrane helix</keyword>
<dbReference type="GO" id="GO:0016301">
    <property type="term" value="F:kinase activity"/>
    <property type="evidence" value="ECO:0007669"/>
    <property type="project" value="UniProtKB-KW"/>
</dbReference>
<feature type="domain" description="Histidine kinase" evidence="15">
    <location>
        <begin position="473"/>
        <end position="576"/>
    </location>
</feature>
<feature type="transmembrane region" description="Helical" evidence="14">
    <location>
        <begin position="287"/>
        <end position="314"/>
    </location>
</feature>
<dbReference type="InterPro" id="IPR050640">
    <property type="entry name" value="Bact_2-comp_sensor_kinase"/>
</dbReference>
<evidence type="ECO:0000256" key="4">
    <source>
        <dbReference type="ARBA" id="ARBA00022475"/>
    </source>
</evidence>
<comment type="subcellular location">
    <subcellularLocation>
        <location evidence="2">Cell membrane</location>
        <topology evidence="2">Multi-pass membrane protein</topology>
    </subcellularLocation>
</comment>
<dbReference type="InterPro" id="IPR003594">
    <property type="entry name" value="HATPase_dom"/>
</dbReference>
<dbReference type="Pfam" id="PF06580">
    <property type="entry name" value="His_kinase"/>
    <property type="match status" value="1"/>
</dbReference>
<evidence type="ECO:0000256" key="14">
    <source>
        <dbReference type="SAM" id="Phobius"/>
    </source>
</evidence>
<proteinExistence type="predicted"/>
<evidence type="ECO:0000256" key="6">
    <source>
        <dbReference type="ARBA" id="ARBA00022679"/>
    </source>
</evidence>
<evidence type="ECO:0000259" key="15">
    <source>
        <dbReference type="PROSITE" id="PS50109"/>
    </source>
</evidence>
<dbReference type="SUPFAM" id="SSF55874">
    <property type="entry name" value="ATPase domain of HSP90 chaperone/DNA topoisomerase II/histidine kinase"/>
    <property type="match status" value="1"/>
</dbReference>
<gene>
    <name evidence="16" type="ORF">OB236_19935</name>
</gene>
<dbReference type="EC" id="2.7.13.3" evidence="3"/>
<feature type="transmembrane region" description="Helical" evidence="14">
    <location>
        <begin position="23"/>
        <end position="46"/>
    </location>
</feature>
<dbReference type="InterPro" id="IPR036890">
    <property type="entry name" value="HATPase_C_sf"/>
</dbReference>
<dbReference type="InterPro" id="IPR010559">
    <property type="entry name" value="Sig_transdc_His_kin_internal"/>
</dbReference>